<dbReference type="STRING" id="210143.A0A1R3H163"/>
<dbReference type="EMBL" id="AWWV01012854">
    <property type="protein sequence ID" value="OMO63986.1"/>
    <property type="molecule type" value="Genomic_DNA"/>
</dbReference>
<reference evidence="1 2" key="1">
    <citation type="submission" date="2013-09" db="EMBL/GenBank/DDBJ databases">
        <title>Corchorus capsularis genome sequencing.</title>
        <authorList>
            <person name="Alam M."/>
            <person name="Haque M.S."/>
            <person name="Islam M.S."/>
            <person name="Emdad E.M."/>
            <person name="Islam M.M."/>
            <person name="Ahmed B."/>
            <person name="Halim A."/>
            <person name="Hossen Q.M.M."/>
            <person name="Hossain M.Z."/>
            <person name="Ahmed R."/>
            <person name="Khan M.M."/>
            <person name="Islam R."/>
            <person name="Rashid M.M."/>
            <person name="Khan S.A."/>
            <person name="Rahman M.S."/>
            <person name="Alam M."/>
        </authorList>
    </citation>
    <scope>NUCLEOTIDE SEQUENCE [LARGE SCALE GENOMIC DNA]</scope>
    <source>
        <strain evidence="2">cv. CVL-1</strain>
        <tissue evidence="1">Whole seedling</tissue>
    </source>
</reference>
<dbReference type="Gramene" id="OMO63986">
    <property type="protein sequence ID" value="OMO63986"/>
    <property type="gene ID" value="CCACVL1_22140"/>
</dbReference>
<sequence length="319" mass="34481">MGNCTSSCFVPDSSRKRIAKVIDAQGNLKKVNVPAKAAEIMLEEPGHVIAAVEELKRTRRVVATRADDDLLAGKVYVLVPIARVHCKVLDADLAIIEAASSGKKRRKSGSKVSPAVAEELTKEEDSHNKLKVLGERCSKGFHGYRLGNYRPWTPVLEPISETGVSGPSDGSALISLLPPLTLRPSALASKTALAVVLITRKDLALLRLGTPKKGGEVWRFEGEATVSDLMESKDLPFNVGTSINQQFVTLRFSSLIANSMLTFRVGNPVTTDALHAVYEKVKPKGVTMTTLLPKAAAMRLVQHLVVNASCIDGKSFYLQ</sequence>
<protein>
    <submittedName>
        <fullName evidence="1">Uncharacterized protein</fullName>
    </submittedName>
</protein>
<dbReference type="Pfam" id="PF14009">
    <property type="entry name" value="PADRE"/>
    <property type="match status" value="1"/>
</dbReference>
<evidence type="ECO:0000313" key="1">
    <source>
        <dbReference type="EMBL" id="OMO63986.1"/>
    </source>
</evidence>
<dbReference type="PANTHER" id="PTHR33052">
    <property type="entry name" value="DUF4228 DOMAIN PROTEIN-RELATED"/>
    <property type="match status" value="1"/>
</dbReference>
<dbReference type="OrthoDB" id="777898at2759"/>
<dbReference type="Proteomes" id="UP000188268">
    <property type="component" value="Unassembled WGS sequence"/>
</dbReference>
<dbReference type="AlphaFoldDB" id="A0A1R3H163"/>
<name>A0A1R3H163_COCAP</name>
<comment type="caution">
    <text evidence="1">The sequence shown here is derived from an EMBL/GenBank/DDBJ whole genome shotgun (WGS) entry which is preliminary data.</text>
</comment>
<organism evidence="1 2">
    <name type="scientific">Corchorus capsularis</name>
    <name type="common">Jute</name>
    <dbReference type="NCBI Taxonomy" id="210143"/>
    <lineage>
        <taxon>Eukaryota</taxon>
        <taxon>Viridiplantae</taxon>
        <taxon>Streptophyta</taxon>
        <taxon>Embryophyta</taxon>
        <taxon>Tracheophyta</taxon>
        <taxon>Spermatophyta</taxon>
        <taxon>Magnoliopsida</taxon>
        <taxon>eudicotyledons</taxon>
        <taxon>Gunneridae</taxon>
        <taxon>Pentapetalae</taxon>
        <taxon>rosids</taxon>
        <taxon>malvids</taxon>
        <taxon>Malvales</taxon>
        <taxon>Malvaceae</taxon>
        <taxon>Grewioideae</taxon>
        <taxon>Apeibeae</taxon>
        <taxon>Corchorus</taxon>
    </lineage>
</organism>
<evidence type="ECO:0000313" key="2">
    <source>
        <dbReference type="Proteomes" id="UP000188268"/>
    </source>
</evidence>
<gene>
    <name evidence="1" type="ORF">CCACVL1_22140</name>
</gene>
<dbReference type="InterPro" id="IPR025322">
    <property type="entry name" value="PADRE_dom"/>
</dbReference>
<proteinExistence type="predicted"/>
<keyword evidence="2" id="KW-1185">Reference proteome</keyword>
<accession>A0A1R3H163</accession>